<evidence type="ECO:0000313" key="2">
    <source>
        <dbReference type="EMBL" id="UZK57822.1"/>
    </source>
</evidence>
<dbReference type="RefSeq" id="WP_265546262.1">
    <property type="nucleotide sequence ID" value="NZ_CP098740.1"/>
</dbReference>
<evidence type="ECO:0000313" key="3">
    <source>
        <dbReference type="Proteomes" id="UP001164963"/>
    </source>
</evidence>
<dbReference type="EMBL" id="CP098740">
    <property type="protein sequence ID" value="UZK57822.1"/>
    <property type="molecule type" value="Genomic_DNA"/>
</dbReference>
<feature type="chain" id="PRO_5046054632" description="Secreted protein" evidence="1">
    <location>
        <begin position="33"/>
        <end position="121"/>
    </location>
</feature>
<sequence>MSFNHRRYTGAAAAVCGAALAVGAGLAQPAVAQSPGVVFYTGAHQTGAATSVDLTSTECHNLAAPSASALNYAAVDVDVFFNADCRTGAPGTDGDLGFALGSLHTADFPYRAVSYRVRPIG</sequence>
<proteinExistence type="predicted"/>
<evidence type="ECO:0000256" key="1">
    <source>
        <dbReference type="SAM" id="SignalP"/>
    </source>
</evidence>
<organism evidence="2 3">
    <name type="scientific">Streptomyces drozdowiczii</name>
    <dbReference type="NCBI Taxonomy" id="202862"/>
    <lineage>
        <taxon>Bacteria</taxon>
        <taxon>Bacillati</taxon>
        <taxon>Actinomycetota</taxon>
        <taxon>Actinomycetes</taxon>
        <taxon>Kitasatosporales</taxon>
        <taxon>Streptomycetaceae</taxon>
        <taxon>Streptomyces</taxon>
    </lineage>
</organism>
<evidence type="ECO:0008006" key="4">
    <source>
        <dbReference type="Google" id="ProtNLM"/>
    </source>
</evidence>
<gene>
    <name evidence="2" type="ORF">NEH16_30335</name>
</gene>
<feature type="signal peptide" evidence="1">
    <location>
        <begin position="1"/>
        <end position="32"/>
    </location>
</feature>
<reference evidence="2" key="1">
    <citation type="journal article" date="2022" name="Front. Microbiol.">
        <title>Mirubactin C rescues the lethal effect of cell wall biosynthesis mutations in Bacillus subtilis.</title>
        <authorList>
            <person name="Kepplinger B."/>
            <person name="Wen X."/>
            <person name="Tyler A.R."/>
            <person name="Kim B.Y."/>
            <person name="Brown J."/>
            <person name="Banks P."/>
            <person name="Dashti Y."/>
            <person name="Mackenzie E.S."/>
            <person name="Wills C."/>
            <person name="Kawai Y."/>
            <person name="Waldron K.J."/>
            <person name="Allenby N.E.E."/>
            <person name="Wu L.J."/>
            <person name="Hall M.J."/>
            <person name="Errington J."/>
        </authorList>
    </citation>
    <scope>NUCLEOTIDE SEQUENCE</scope>
    <source>
        <strain evidence="2">MDA8-470</strain>
    </source>
</reference>
<accession>A0ABY6Q060</accession>
<keyword evidence="1" id="KW-0732">Signal</keyword>
<dbReference type="Proteomes" id="UP001164963">
    <property type="component" value="Chromosome"/>
</dbReference>
<name>A0ABY6Q060_9ACTN</name>
<protein>
    <recommendedName>
        <fullName evidence="4">Secreted protein</fullName>
    </recommendedName>
</protein>
<keyword evidence="3" id="KW-1185">Reference proteome</keyword>